<gene>
    <name evidence="3" type="ORF">R3L15_01530</name>
    <name evidence="2" type="ORF">R3L16_05865</name>
</gene>
<organism evidence="2 4">
    <name type="scientific">Mangrovimonas cancribranchiae</name>
    <dbReference type="NCBI Taxonomy" id="3080055"/>
    <lineage>
        <taxon>Bacteria</taxon>
        <taxon>Pseudomonadati</taxon>
        <taxon>Bacteroidota</taxon>
        <taxon>Flavobacteriia</taxon>
        <taxon>Flavobacteriales</taxon>
        <taxon>Flavobacteriaceae</taxon>
        <taxon>Mangrovimonas</taxon>
    </lineage>
</organism>
<dbReference type="KEGG" id="mcaa:R3L15_01530"/>
<name>A0AAU6P2E5_9FLAO</name>
<evidence type="ECO:0000313" key="2">
    <source>
        <dbReference type="EMBL" id="WXA04016.1"/>
    </source>
</evidence>
<sequence length="698" mass="73906">MGTDRFSLAMDNINETAYDDGFQDGDNGGTGFGAWNIYTNGSAGYYKGGSGQGDPSFALYSDGSGNYAAAERDFPSPLQAGDQLSVDIGHSTTINDEVGEVFVQLLNQGTPVITLVFKGGASDWKFNDGGSDFDTAQPYAANTSLNFTFTYEGGNTYSFSFGSASGTNNTASSDLTHIDAVKFQSTNQGGVQNFGFNNLQLTSLYTITNNSTVTMDSELDIPYLTVDSGSSLTVSHPLSVTGDLTNNGSLIVNSGSSLIVDGTTTGDITYIRNLPTANWYLVSAPVSGQDIDTFATNEDLASGSGSNLGLAPYANDGSAWNYYQSGSSGSGSFASGTGYSVALANAGDISFTGSMPTTAVDVPIANGTANRFNLIGNPYPAYIPGTVDADATNNILDVNDAVLSEKTLWFWNQATDSYQQINHATGSRFIAPGQGFFVSASDTGGNFSFTQAMLSHQNTDTFQRNPENTRPELHLMLSNGSLTRATDIFYIDGTTTGFDNGYDSSIFSGVSNTFAIYSHAVNNSTGRDLGIQSLPNTNHDQMVIPIGVNATAGSTLTFTANAVNLPEGLGVYLEDTEAETVTSLHNGGNYQITINNTMNGTGRFYMYTSNQALHTEHLLNNNPISVYTIDHGNALRIVGSLQGKAAVDLYDISGKQVLHHDFQASRSHTVALPKLAAGIYIFRLQTANGTINKKIALD</sequence>
<protein>
    <submittedName>
        <fullName evidence="2">T9SS type A sorting domain-containing protein</fullName>
    </submittedName>
</protein>
<proteinExistence type="predicted"/>
<accession>A0AAU6P2E5</accession>
<dbReference type="EMBL" id="CP136925">
    <property type="protein sequence ID" value="WXA13565.1"/>
    <property type="molecule type" value="Genomic_DNA"/>
</dbReference>
<keyword evidence="4" id="KW-1185">Reference proteome</keyword>
<dbReference type="NCBIfam" id="TIGR04183">
    <property type="entry name" value="Por_Secre_tail"/>
    <property type="match status" value="1"/>
</dbReference>
<dbReference type="AlphaFoldDB" id="A0AAU6P2E5"/>
<dbReference type="Proteomes" id="UP001368318">
    <property type="component" value="Chromosome"/>
</dbReference>
<evidence type="ECO:0000313" key="3">
    <source>
        <dbReference type="EMBL" id="WXA13565.1"/>
    </source>
</evidence>
<dbReference type="EMBL" id="CP136924">
    <property type="protein sequence ID" value="WXA04016.1"/>
    <property type="molecule type" value="Genomic_DNA"/>
</dbReference>
<reference evidence="2 4" key="1">
    <citation type="submission" date="2023-10" db="EMBL/GenBank/DDBJ databases">
        <title>Culture-based analysis of two novel bacteria associated with mangrove crab gills.</title>
        <authorList>
            <person name="Yang X."/>
            <person name="Garuglieri E."/>
            <person name="Van Goethem M.W."/>
            <person name="Fusi M."/>
            <person name="Marasco R."/>
            <person name="Daffonchio D.G."/>
        </authorList>
    </citation>
    <scope>NUCLEOTIDE SEQUENCE [LARGE SCALE GENOMIC DNA]</scope>
    <source>
        <strain evidence="3">UG2-1</strain>
        <strain evidence="2">UG2-2</strain>
        <strain evidence="4">UG2_2</strain>
    </source>
</reference>
<evidence type="ECO:0000313" key="4">
    <source>
        <dbReference type="Proteomes" id="UP001368318"/>
    </source>
</evidence>
<evidence type="ECO:0000256" key="1">
    <source>
        <dbReference type="ARBA" id="ARBA00022729"/>
    </source>
</evidence>
<keyword evidence="1" id="KW-0732">Signal</keyword>
<dbReference type="InterPro" id="IPR026444">
    <property type="entry name" value="Secre_tail"/>
</dbReference>
<dbReference type="RefSeq" id="WP_338732833.1">
    <property type="nucleotide sequence ID" value="NZ_CP136924.1"/>
</dbReference>